<dbReference type="EMBL" id="CP011076">
    <property type="protein sequence ID" value="AKF95790.1"/>
    <property type="molecule type" value="Genomic_DNA"/>
</dbReference>
<name>A0A0F7EIY4_BRELA</name>
<gene>
    <name evidence="1" type="ORF">EX87_19435</name>
</gene>
<keyword evidence="1" id="KW-0614">Plasmid</keyword>
<geneLocation type="plasmid" evidence="1">
    <name>unnamed2</name>
</geneLocation>
<dbReference type="AlphaFoldDB" id="A0A0F7EIY4"/>
<reference evidence="1" key="1">
    <citation type="submission" date="2015-03" db="EMBL/GenBank/DDBJ databases">
        <title>MIGS Cultured Bacterial/Archaeal sample from Brevibacillus laterosporus.</title>
        <authorList>
            <person name="Zeng D."/>
            <person name="Zhu L."/>
            <person name="Dong G."/>
            <person name="Ye W."/>
            <person name="Ren D."/>
            <person name="Wu L."/>
            <person name="Xu J."/>
            <person name="Li G."/>
            <person name="Guo L."/>
        </authorList>
    </citation>
    <scope>NUCLEOTIDE SEQUENCE</scope>
    <source>
        <strain evidence="1">B9</strain>
        <plasmid evidence="1">unnamed2</plasmid>
    </source>
</reference>
<proteinExistence type="predicted"/>
<evidence type="ECO:0000313" key="1">
    <source>
        <dbReference type="EMBL" id="AKF95790.1"/>
    </source>
</evidence>
<protein>
    <submittedName>
        <fullName evidence="1">Uncharacterized protein</fullName>
    </submittedName>
</protein>
<accession>A0A0F7EIY4</accession>
<organism evidence="1">
    <name type="scientific">Brevibacillus laterosporus</name>
    <name type="common">Bacillus laterosporus</name>
    <dbReference type="NCBI Taxonomy" id="1465"/>
    <lineage>
        <taxon>Bacteria</taxon>
        <taxon>Bacillati</taxon>
        <taxon>Bacillota</taxon>
        <taxon>Bacilli</taxon>
        <taxon>Bacillales</taxon>
        <taxon>Paenibacillaceae</taxon>
        <taxon>Brevibacillus</taxon>
    </lineage>
</organism>
<sequence length="79" mass="8785">MVTARVVNKPPGQIMFIHHSELDNSKGFSAVQTISLPLFKEGLFIFVTTLLCKGATMFARRDGKVLTGQFQSVVLCKER</sequence>